<protein>
    <submittedName>
        <fullName evidence="1">Class I SAM-dependent methyltransferase</fullName>
    </submittedName>
</protein>
<dbReference type="EMBL" id="JACXSS010000001">
    <property type="protein sequence ID" value="MBD9356629.1"/>
    <property type="molecule type" value="Genomic_DNA"/>
</dbReference>
<name>A0ABR9D0H5_9GAMM</name>
<keyword evidence="2" id="KW-1185">Reference proteome</keyword>
<organism evidence="1 2">
    <name type="scientific">Methylomonas albis</name>
    <dbReference type="NCBI Taxonomy" id="1854563"/>
    <lineage>
        <taxon>Bacteria</taxon>
        <taxon>Pseudomonadati</taxon>
        <taxon>Pseudomonadota</taxon>
        <taxon>Gammaproteobacteria</taxon>
        <taxon>Methylococcales</taxon>
        <taxon>Methylococcaceae</taxon>
        <taxon>Methylomonas</taxon>
    </lineage>
</organism>
<accession>A0ABR9D0H5</accession>
<dbReference type="Proteomes" id="UP000652176">
    <property type="component" value="Unassembled WGS sequence"/>
</dbReference>
<dbReference type="SUPFAM" id="SSF53335">
    <property type="entry name" value="S-adenosyl-L-methionine-dependent methyltransferases"/>
    <property type="match status" value="1"/>
</dbReference>
<dbReference type="Pfam" id="PF13489">
    <property type="entry name" value="Methyltransf_23"/>
    <property type="match status" value="1"/>
</dbReference>
<comment type="caution">
    <text evidence="1">The sequence shown here is derived from an EMBL/GenBank/DDBJ whole genome shotgun (WGS) entry which is preliminary data.</text>
</comment>
<gene>
    <name evidence="1" type="ORF">IE877_12160</name>
</gene>
<keyword evidence="1" id="KW-0489">Methyltransferase</keyword>
<keyword evidence="1" id="KW-0808">Transferase</keyword>
<evidence type="ECO:0000313" key="2">
    <source>
        <dbReference type="Proteomes" id="UP000652176"/>
    </source>
</evidence>
<evidence type="ECO:0000313" key="1">
    <source>
        <dbReference type="EMBL" id="MBD9356629.1"/>
    </source>
</evidence>
<reference evidence="1 2" key="1">
    <citation type="submission" date="2020-09" db="EMBL/GenBank/DDBJ databases">
        <title>Methylomonas albis sp. nov. and Methylomonas fluvii sp. nov.: Two cold-adapted methanotrophs from the River Elbe and an amended description of Methylovulum psychrotolerans strain Eb1.</title>
        <authorList>
            <person name="Bussmann I.K."/>
            <person name="Klings K.-W."/>
            <person name="Warnstedt J."/>
            <person name="Hoppert M."/>
            <person name="Saborowski A."/>
            <person name="Horn F."/>
            <person name="Liebner S."/>
        </authorList>
    </citation>
    <scope>NUCLEOTIDE SEQUENCE [LARGE SCALE GENOMIC DNA]</scope>
    <source>
        <strain evidence="1 2">EbA</strain>
    </source>
</reference>
<dbReference type="GO" id="GO:0032259">
    <property type="term" value="P:methylation"/>
    <property type="evidence" value="ECO:0007669"/>
    <property type="project" value="UniProtKB-KW"/>
</dbReference>
<dbReference type="GO" id="GO:0008168">
    <property type="term" value="F:methyltransferase activity"/>
    <property type="evidence" value="ECO:0007669"/>
    <property type="project" value="UniProtKB-KW"/>
</dbReference>
<dbReference type="InterPro" id="IPR029063">
    <property type="entry name" value="SAM-dependent_MTases_sf"/>
</dbReference>
<dbReference type="Gene3D" id="3.40.50.150">
    <property type="entry name" value="Vaccinia Virus protein VP39"/>
    <property type="match status" value="1"/>
</dbReference>
<dbReference type="RefSeq" id="WP_192374963.1">
    <property type="nucleotide sequence ID" value="NZ_CAJHIV010000001.1"/>
</dbReference>
<proteinExistence type="predicted"/>
<sequence length="219" mass="25189">MPAPPCPLCTSADTRHFHSDSKRVYSRCRHCLLVYVDCAQHLPPSQEQAIYDLHQNDVDDPGYIKFLCRLAKPLLERLPNNSEGLDYGCGPGPALADLLKAQGHRMKLYDPFYADFPEHLQQAYDFIVCTEVVEHFRAPKSEFDTLFDLLKPGGWLGIMTKLVVDAEAFAKWHYKNDQTHISFFSRPTFYWLAARYNCQIEFIGNDVIILQRSPDRCSD</sequence>